<feature type="compositionally biased region" description="Low complexity" evidence="5">
    <location>
        <begin position="1281"/>
        <end position="1293"/>
    </location>
</feature>
<dbReference type="PANTHER" id="PTHR10738:SF0">
    <property type="entry name" value="PROTEIN ARGININE N-METHYLTRANSFERASE 5"/>
    <property type="match status" value="1"/>
</dbReference>
<dbReference type="PROSITE" id="PS51678">
    <property type="entry name" value="SAM_MT_PRMT"/>
    <property type="match status" value="1"/>
</dbReference>
<dbReference type="InterPro" id="IPR029063">
    <property type="entry name" value="SAM-dependent_MTases_sf"/>
</dbReference>
<evidence type="ECO:0008006" key="11">
    <source>
        <dbReference type="Google" id="ProtNLM"/>
    </source>
</evidence>
<organism evidence="9 10">
    <name type="scientific">Cercospora berteroae</name>
    <dbReference type="NCBI Taxonomy" id="357750"/>
    <lineage>
        <taxon>Eukaryota</taxon>
        <taxon>Fungi</taxon>
        <taxon>Dikarya</taxon>
        <taxon>Ascomycota</taxon>
        <taxon>Pezizomycotina</taxon>
        <taxon>Dothideomycetes</taxon>
        <taxon>Dothideomycetidae</taxon>
        <taxon>Mycosphaerellales</taxon>
        <taxon>Mycosphaerellaceae</taxon>
        <taxon>Cercospora</taxon>
    </lineage>
</organism>
<evidence type="ECO:0000259" key="7">
    <source>
        <dbReference type="Pfam" id="PF17285"/>
    </source>
</evidence>
<dbReference type="Gene3D" id="3.40.50.150">
    <property type="entry name" value="Vaccinia Virus protein VP39"/>
    <property type="match status" value="1"/>
</dbReference>
<evidence type="ECO:0000313" key="9">
    <source>
        <dbReference type="EMBL" id="PPJ55372.1"/>
    </source>
</evidence>
<dbReference type="STRING" id="357750.A0A2S6C6M4"/>
<feature type="compositionally biased region" description="Polar residues" evidence="5">
    <location>
        <begin position="1202"/>
        <end position="1224"/>
    </location>
</feature>
<feature type="compositionally biased region" description="Low complexity" evidence="5">
    <location>
        <begin position="861"/>
        <end position="873"/>
    </location>
</feature>
<dbReference type="InterPro" id="IPR035247">
    <property type="entry name" value="PRMT5_TIM"/>
</dbReference>
<dbReference type="Pfam" id="PF17285">
    <property type="entry name" value="PRMT5_TIM"/>
    <property type="match status" value="1"/>
</dbReference>
<dbReference type="SUPFAM" id="SSF53335">
    <property type="entry name" value="S-adenosyl-L-methionine-dependent methyltransferases"/>
    <property type="match status" value="1"/>
</dbReference>
<dbReference type="GO" id="GO:0016274">
    <property type="term" value="F:protein-arginine N-methyltransferase activity"/>
    <property type="evidence" value="ECO:0007669"/>
    <property type="project" value="InterPro"/>
</dbReference>
<dbReference type="GO" id="GO:0032259">
    <property type="term" value="P:methylation"/>
    <property type="evidence" value="ECO:0007669"/>
    <property type="project" value="UniProtKB-KW"/>
</dbReference>
<evidence type="ECO:0000256" key="3">
    <source>
        <dbReference type="ARBA" id="ARBA00022691"/>
    </source>
</evidence>
<dbReference type="Pfam" id="PF05185">
    <property type="entry name" value="PRMT5"/>
    <property type="match status" value="1"/>
</dbReference>
<accession>A0A2S6C6M4</accession>
<dbReference type="PANTHER" id="PTHR10738">
    <property type="entry name" value="PROTEIN ARGININE N-METHYLTRANSFERASE 5"/>
    <property type="match status" value="1"/>
</dbReference>
<dbReference type="InterPro" id="IPR035075">
    <property type="entry name" value="PRMT5"/>
</dbReference>
<dbReference type="GO" id="GO:0006355">
    <property type="term" value="P:regulation of DNA-templated transcription"/>
    <property type="evidence" value="ECO:0007669"/>
    <property type="project" value="TreeGrafter"/>
</dbReference>
<dbReference type="Proteomes" id="UP000237631">
    <property type="component" value="Unassembled WGS sequence"/>
</dbReference>
<name>A0A2S6C6M4_9PEZI</name>
<evidence type="ECO:0000256" key="5">
    <source>
        <dbReference type="SAM" id="MobiDB-lite"/>
    </source>
</evidence>
<evidence type="ECO:0000256" key="4">
    <source>
        <dbReference type="PROSITE-ProRule" id="PRU01015"/>
    </source>
</evidence>
<feature type="compositionally biased region" description="Basic and acidic residues" evidence="5">
    <location>
        <begin position="1142"/>
        <end position="1151"/>
    </location>
</feature>
<dbReference type="Gene3D" id="3.20.20.150">
    <property type="entry name" value="Divalent-metal-dependent TIM barrel enzymes"/>
    <property type="match status" value="1"/>
</dbReference>
<feature type="domain" description="PRMT5 oligomerisation" evidence="8">
    <location>
        <begin position="538"/>
        <end position="744"/>
    </location>
</feature>
<evidence type="ECO:0000256" key="2">
    <source>
        <dbReference type="ARBA" id="ARBA00022679"/>
    </source>
</evidence>
<feature type="domain" description="PRMT5 arginine-N-methyltransferase" evidence="6">
    <location>
        <begin position="360"/>
        <end position="535"/>
    </location>
</feature>
<keyword evidence="10" id="KW-1185">Reference proteome</keyword>
<proteinExistence type="predicted"/>
<feature type="region of interest" description="Disordered" evidence="5">
    <location>
        <begin position="860"/>
        <end position="887"/>
    </location>
</feature>
<dbReference type="GO" id="GO:0005634">
    <property type="term" value="C:nucleus"/>
    <property type="evidence" value="ECO:0007669"/>
    <property type="project" value="TreeGrafter"/>
</dbReference>
<dbReference type="OrthoDB" id="1368803at2759"/>
<dbReference type="GO" id="GO:0005829">
    <property type="term" value="C:cytosol"/>
    <property type="evidence" value="ECO:0007669"/>
    <property type="project" value="TreeGrafter"/>
</dbReference>
<evidence type="ECO:0000259" key="8">
    <source>
        <dbReference type="Pfam" id="PF17286"/>
    </source>
</evidence>
<keyword evidence="3 4" id="KW-0949">S-adenosyl-L-methionine</keyword>
<feature type="region of interest" description="Disordered" evidence="5">
    <location>
        <begin position="1277"/>
        <end position="1311"/>
    </location>
</feature>
<protein>
    <recommendedName>
        <fullName evidence="11">Protein arginine N-methyltransferase</fullName>
    </recommendedName>
</protein>
<comment type="caution">
    <text evidence="9">The sequence shown here is derived from an EMBL/GenBank/DDBJ whole genome shotgun (WGS) entry which is preliminary data.</text>
</comment>
<dbReference type="Pfam" id="PF17286">
    <property type="entry name" value="PRMT5_C"/>
    <property type="match status" value="1"/>
</dbReference>
<gene>
    <name evidence="9" type="ORF">CBER1_08693</name>
</gene>
<evidence type="ECO:0000256" key="1">
    <source>
        <dbReference type="ARBA" id="ARBA00022603"/>
    </source>
</evidence>
<keyword evidence="1 4" id="KW-0489">Methyltransferase</keyword>
<sequence length="1398" mass="155372">MADPGQPQNLPQDIPTALYIGHHESQRTAADTPGLLGQANLAGYDMLTALLTTPHFQSRVLTRLEEYVKEIKTAKHAVTLPLPTIAPLLPEDTDLGPDEGNIAIIGVVSPWIDLGSPDPLIAHVSRQVFSLEVAYAAFVGIGNVIVHGPIEGSDHVQYARAIFEGLGLGPYVQLQILLPMTGELELEGAEGAHLSELAREKYMPVPNEEDEAEPELFATWETWNTIRTMGQYSNKLTVALELPRQLPSLELQSRWFSEPVRTLVMPRTTFLRNQAGYPVLDKGHQQLLSRFLRLKFAPWVLLADVDPIEAAEDALGQSGPEPTPAEAASAASRSKAADTLAHLRYMRRLQQTQPSRPPVEKFGQGYQDYIQSPLQPLTDNLESITYEVFEKDPVKYEWYERAVAAALKDIRAKLGEDKRPIVCAIAGAGRGPLVTRVLRASKSTGISIVPCAVEKNPNAHVLIQRRNATDPLWNKQVLIYKSDMRSWPGPTIDGQVNKVDILVSELLGSFADNELSPECLDGVQHVLHPDYGVNIPQSYSAHLTPISTPRLHSDLLSRSGDDKWELPAVVMLHQYDDLCRELTQNNGQMQSVVFPELTPDIKDAWVFSHPVPEAIIAHASHRAGGTLDAGGFTGGDGKNEHNVRTCHTRFNAKNRGICHGLAGYFESVLYAPEDHELPPIELSTNPVTMDQKSKDMISWFPIFFPLKTPLYVPDDAEVEVTMWRQTDDRKVWYEWIVEVYQKVGGKRWKLGGRACESGSTRIRSNYFTPDKASSPSVEQCASPYWKRIEEYQANMAPSPLQRRRTLSTKMSSPSGILRRLGSFFYGGDEKRNGGSTAVHPRKAAEFEDAGAVPAPLRIAEKASSASRSSMSGAEFNRGPSQTGDYGVQEKRLSATQKKNRNRKANKKKQVTGLAPALTAVTPIPFPYQELLQHTKGSRPLFSELAADESKYNEFIANPEKRASFFNSITALTETAAETLAARQHERGSTRGKSAEELEFEADLETLCREGKQMLEWKEDIDGLWEQAEEMGVTEENMEEFMGEMDLSGVTDEMLKNQYVLQDGEWVLKVPDEEDVKEAKKMYDGMLAGEWQDFLRVPSPPQLAGEETLIEAADSQLAEAVSGANPPTPSRIPAPTFPLRHSFTREGAEWQERSGQVLRRMSKSDSLRELAATQPHGAGETGSMDHVSDQGYGSGSDRPGTPAKSTTPERPTSVQEENTEATDPTPQAAAGELRNLSQPDNQEMKRILADVFPALLPYESALASHQEWLYNFRRAQQPTKLPSPVSSNSNSQPSSDEDASIAFQSRSQPLLSKCRTPEERRAVRVANGDRNWRRMGPRLASPEFVHPVADRSLKVIELAKEDGVRKMEEDGTKRLMEKWSRMGDLKQKVQEQPYGELEQ</sequence>
<dbReference type="EMBL" id="PNEN01000541">
    <property type="protein sequence ID" value="PPJ55372.1"/>
    <property type="molecule type" value="Genomic_DNA"/>
</dbReference>
<reference evidence="10" key="1">
    <citation type="journal article" date="2017" name="bioRxiv">
        <title>Conservation of a gene cluster reveals novel cercosporin biosynthetic mechanisms and extends production to the genus Colletotrichum.</title>
        <authorList>
            <person name="de Jonge R."/>
            <person name="Ebert M.K."/>
            <person name="Huitt-Roehl C.R."/>
            <person name="Pal P."/>
            <person name="Suttle J.C."/>
            <person name="Spanner R.E."/>
            <person name="Neubauer J.D."/>
            <person name="Jurick W.M.II."/>
            <person name="Stott K.A."/>
            <person name="Secor G.A."/>
            <person name="Thomma B.P.H.J."/>
            <person name="Van de Peer Y."/>
            <person name="Townsend C.A."/>
            <person name="Bolton M.D."/>
        </authorList>
    </citation>
    <scope>NUCLEOTIDE SEQUENCE [LARGE SCALE GENOMIC DNA]</scope>
    <source>
        <strain evidence="10">CBS538.71</strain>
    </source>
</reference>
<feature type="compositionally biased region" description="Pro residues" evidence="5">
    <location>
        <begin position="1125"/>
        <end position="1135"/>
    </location>
</feature>
<keyword evidence="2 4" id="KW-0808">Transferase</keyword>
<feature type="region of interest" description="Disordered" evidence="5">
    <location>
        <begin position="1118"/>
        <end position="1229"/>
    </location>
</feature>
<evidence type="ECO:0000313" key="10">
    <source>
        <dbReference type="Proteomes" id="UP000237631"/>
    </source>
</evidence>
<dbReference type="InterPro" id="IPR025799">
    <property type="entry name" value="Arg_MeTrfase"/>
</dbReference>
<dbReference type="InterPro" id="IPR035248">
    <property type="entry name" value="PRMT5_C"/>
</dbReference>
<evidence type="ECO:0000259" key="6">
    <source>
        <dbReference type="Pfam" id="PF05185"/>
    </source>
</evidence>
<feature type="domain" description="PRMT5 TIM barrel" evidence="7">
    <location>
        <begin position="43"/>
        <end position="351"/>
    </location>
</feature>
<dbReference type="Gene3D" id="2.70.160.11">
    <property type="entry name" value="Hnrnp arginine n-methyltransferase1"/>
    <property type="match status" value="1"/>
</dbReference>